<dbReference type="EMBL" id="DXBU01000128">
    <property type="protein sequence ID" value="HIZ23030.1"/>
    <property type="molecule type" value="Genomic_DNA"/>
</dbReference>
<dbReference type="PANTHER" id="PTHR46124:SF2">
    <property type="entry name" value="D-AMINOACYL-TRNA DEACYLASE"/>
    <property type="match status" value="1"/>
</dbReference>
<proteinExistence type="predicted"/>
<keyword evidence="1 3" id="KW-0479">Metal-binding</keyword>
<name>A0A9D2DU37_9FIRM</name>
<dbReference type="InterPro" id="IPR015991">
    <property type="entry name" value="TatD/YcfH-like"/>
</dbReference>
<evidence type="ECO:0000256" key="1">
    <source>
        <dbReference type="ARBA" id="ARBA00022723"/>
    </source>
</evidence>
<feature type="binding site" evidence="3">
    <location>
        <position position="8"/>
    </location>
    <ligand>
        <name>a divalent metal cation</name>
        <dbReference type="ChEBI" id="CHEBI:60240"/>
        <label>1</label>
    </ligand>
</feature>
<dbReference type="InterPro" id="IPR001130">
    <property type="entry name" value="TatD-like"/>
</dbReference>
<reference evidence="4" key="2">
    <citation type="submission" date="2021-04" db="EMBL/GenBank/DDBJ databases">
        <authorList>
            <person name="Gilroy R."/>
        </authorList>
    </citation>
    <scope>NUCLEOTIDE SEQUENCE</scope>
    <source>
        <strain evidence="4">14324</strain>
    </source>
</reference>
<organism evidence="4 5">
    <name type="scientific">Candidatus Blautia faecigallinarum</name>
    <dbReference type="NCBI Taxonomy" id="2838488"/>
    <lineage>
        <taxon>Bacteria</taxon>
        <taxon>Bacillati</taxon>
        <taxon>Bacillota</taxon>
        <taxon>Clostridia</taxon>
        <taxon>Lachnospirales</taxon>
        <taxon>Lachnospiraceae</taxon>
        <taxon>Blautia</taxon>
    </lineage>
</organism>
<feature type="binding site" evidence="3">
    <location>
        <position position="206"/>
    </location>
    <ligand>
        <name>a divalent metal cation</name>
        <dbReference type="ChEBI" id="CHEBI:60240"/>
        <label>1</label>
    </ligand>
</feature>
<feature type="binding site" evidence="3">
    <location>
        <position position="92"/>
    </location>
    <ligand>
        <name>a divalent metal cation</name>
        <dbReference type="ChEBI" id="CHEBI:60240"/>
        <label>1</label>
    </ligand>
</feature>
<dbReference type="GO" id="GO:0016788">
    <property type="term" value="F:hydrolase activity, acting on ester bonds"/>
    <property type="evidence" value="ECO:0007669"/>
    <property type="project" value="InterPro"/>
</dbReference>
<protein>
    <submittedName>
        <fullName evidence="4">TatD family hydrolase</fullName>
    </submittedName>
</protein>
<dbReference type="NCBIfam" id="TIGR00010">
    <property type="entry name" value="YchF/TatD family DNA exonuclease"/>
    <property type="match status" value="1"/>
</dbReference>
<dbReference type="InterPro" id="IPR032466">
    <property type="entry name" value="Metal_Hydrolase"/>
</dbReference>
<feature type="binding site" evidence="3">
    <location>
        <position position="6"/>
    </location>
    <ligand>
        <name>a divalent metal cation</name>
        <dbReference type="ChEBI" id="CHEBI:60240"/>
        <label>1</label>
    </ligand>
</feature>
<dbReference type="GO" id="GO:0004536">
    <property type="term" value="F:DNA nuclease activity"/>
    <property type="evidence" value="ECO:0007669"/>
    <property type="project" value="InterPro"/>
</dbReference>
<feature type="binding site" evidence="3">
    <location>
        <position position="130"/>
    </location>
    <ligand>
        <name>a divalent metal cation</name>
        <dbReference type="ChEBI" id="CHEBI:60240"/>
        <label>2</label>
    </ligand>
</feature>
<dbReference type="GO" id="GO:0046872">
    <property type="term" value="F:metal ion binding"/>
    <property type="evidence" value="ECO:0007669"/>
    <property type="project" value="UniProtKB-KW"/>
</dbReference>
<dbReference type="PIRSF" id="PIRSF005902">
    <property type="entry name" value="DNase_TatD"/>
    <property type="match status" value="1"/>
</dbReference>
<evidence type="ECO:0000313" key="5">
    <source>
        <dbReference type="Proteomes" id="UP000824041"/>
    </source>
</evidence>
<sequence length="261" mass="29707">MIFDTHAHYDDEAFDRDREELLDSMKEQGVGRIVNACASIESLDRTRELMEKYPFLYGAIGIHPDDGEKVDERILEKIRLLSRHEKSVAIGEIGLDYYWHKEEKEHLLQQKIFRAQMDIAREEKLPFMIHSRDAAKDTLDIVREYVKAGMYGGIIHCFSYSKEIAREYLDMGLYLGIGGVVTFSNGKKLKEVVEYAPLSQLVLETDAPYLAPVPNRGKRNSSLNLPFVVQAIAEIKKIPPEEVEAVTWKNAAGLLHLPAAC</sequence>
<evidence type="ECO:0000256" key="2">
    <source>
        <dbReference type="ARBA" id="ARBA00022801"/>
    </source>
</evidence>
<feature type="binding site" evidence="3">
    <location>
        <position position="156"/>
    </location>
    <ligand>
        <name>a divalent metal cation</name>
        <dbReference type="ChEBI" id="CHEBI:60240"/>
        <label>2</label>
    </ligand>
</feature>
<accession>A0A9D2DU37</accession>
<gene>
    <name evidence="4" type="ORF">IAA21_09585</name>
</gene>
<reference evidence="4" key="1">
    <citation type="journal article" date="2021" name="PeerJ">
        <title>Extensive microbial diversity within the chicken gut microbiome revealed by metagenomics and culture.</title>
        <authorList>
            <person name="Gilroy R."/>
            <person name="Ravi A."/>
            <person name="Getino M."/>
            <person name="Pursley I."/>
            <person name="Horton D.L."/>
            <person name="Alikhan N.F."/>
            <person name="Baker D."/>
            <person name="Gharbi K."/>
            <person name="Hall N."/>
            <person name="Watson M."/>
            <person name="Adriaenssens E.M."/>
            <person name="Foster-Nyarko E."/>
            <person name="Jarju S."/>
            <person name="Secka A."/>
            <person name="Antonio M."/>
            <person name="Oren A."/>
            <person name="Chaudhuri R.R."/>
            <person name="La Ragione R."/>
            <person name="Hildebrand F."/>
            <person name="Pallen M.J."/>
        </authorList>
    </citation>
    <scope>NUCLEOTIDE SEQUENCE</scope>
    <source>
        <strain evidence="4">14324</strain>
    </source>
</reference>
<dbReference type="FunFam" id="3.20.20.140:FF:000005">
    <property type="entry name" value="TatD family hydrolase"/>
    <property type="match status" value="1"/>
</dbReference>
<evidence type="ECO:0000313" key="4">
    <source>
        <dbReference type="EMBL" id="HIZ23030.1"/>
    </source>
</evidence>
<evidence type="ECO:0000256" key="3">
    <source>
        <dbReference type="PIRSR" id="PIRSR005902-1"/>
    </source>
</evidence>
<comment type="caution">
    <text evidence="4">The sequence shown here is derived from an EMBL/GenBank/DDBJ whole genome shotgun (WGS) entry which is preliminary data.</text>
</comment>
<dbReference type="Proteomes" id="UP000824041">
    <property type="component" value="Unassembled WGS sequence"/>
</dbReference>
<dbReference type="Gene3D" id="3.20.20.140">
    <property type="entry name" value="Metal-dependent hydrolases"/>
    <property type="match status" value="1"/>
</dbReference>
<dbReference type="Pfam" id="PF01026">
    <property type="entry name" value="TatD_DNase"/>
    <property type="match status" value="1"/>
</dbReference>
<dbReference type="AlphaFoldDB" id="A0A9D2DU37"/>
<keyword evidence="2 4" id="KW-0378">Hydrolase</keyword>
<dbReference type="PANTHER" id="PTHR46124">
    <property type="entry name" value="D-AMINOACYL-TRNA DEACYLASE"/>
    <property type="match status" value="1"/>
</dbReference>
<dbReference type="CDD" id="cd01310">
    <property type="entry name" value="TatD_DNAse"/>
    <property type="match status" value="1"/>
</dbReference>
<dbReference type="SUPFAM" id="SSF51556">
    <property type="entry name" value="Metallo-dependent hydrolases"/>
    <property type="match status" value="1"/>
</dbReference>